<dbReference type="Gene3D" id="3.40.50.880">
    <property type="match status" value="1"/>
</dbReference>
<dbReference type="RefSeq" id="XP_040624666.1">
    <property type="nucleotide sequence ID" value="XM_040769203.1"/>
</dbReference>
<evidence type="ECO:0000313" key="2">
    <source>
        <dbReference type="Proteomes" id="UP000030653"/>
    </source>
</evidence>
<accession>M5FQJ5</accession>
<keyword evidence="2" id="KW-1185">Reference proteome</keyword>
<dbReference type="GeneID" id="63684265"/>
<dbReference type="HOGENOM" id="CLU_050556_0_0_1"/>
<name>M5FQJ5_DACPD</name>
<dbReference type="InterPro" id="IPR053161">
    <property type="entry name" value="Ulvan_degrading_GH"/>
</dbReference>
<evidence type="ECO:0000313" key="1">
    <source>
        <dbReference type="EMBL" id="EJT97768.1"/>
    </source>
</evidence>
<dbReference type="InterPro" id="IPR029062">
    <property type="entry name" value="Class_I_gatase-like"/>
</dbReference>
<organism evidence="1 2">
    <name type="scientific">Dacryopinax primogenitus (strain DJM 731)</name>
    <name type="common">Brown rot fungus</name>
    <dbReference type="NCBI Taxonomy" id="1858805"/>
    <lineage>
        <taxon>Eukaryota</taxon>
        <taxon>Fungi</taxon>
        <taxon>Dikarya</taxon>
        <taxon>Basidiomycota</taxon>
        <taxon>Agaricomycotina</taxon>
        <taxon>Dacrymycetes</taxon>
        <taxon>Dacrymycetales</taxon>
        <taxon>Dacrymycetaceae</taxon>
        <taxon>Dacryopinax</taxon>
    </lineage>
</organism>
<dbReference type="OrthoDB" id="2579248at2759"/>
<protein>
    <submittedName>
        <fullName evidence="1">Uncharacterized protein</fullName>
    </submittedName>
</protein>
<dbReference type="PANTHER" id="PTHR36848">
    <property type="entry name" value="DNA-BINDING PROTEIN (PUTATIVE SECRETED PROTEIN)-RELATED"/>
    <property type="match status" value="1"/>
</dbReference>
<dbReference type="STRING" id="1858805.M5FQJ5"/>
<sequence>MAGHMLREATLNLQTQSLGEAMRCYRNMDIPGMDQLCDGREFTTAKQAQSVVRQNGLRGMVSEIYGVTNWDFTFEGHKGQGDWQAALGVTLRVHHLAWQSMAGEAKRDYPAAIGYQSPWCDQYKMVEDHFSRVNIALTRGSPVCRVAVIHPIESYWLRYGPYDQSGEELAARDAAFVDLTNWLLLGHIDFDFISESLFPEQTSLGDITGEYLQVSKCRYEVVIVPDLLTIRSTTLGRLSRFGKLGGRVLLLGDMPKYLDGQLPPSKLHISNHLGPQNIIQFTRFHLLNVLQSSRDIDIHLSEDTIYQRAGDRADTLLYQLRADGPNRYLFICNTSRKEAYPVHVAMKGMIKNGNRWKKFCALITWFEPE</sequence>
<proteinExistence type="predicted"/>
<dbReference type="CDD" id="cd03143">
    <property type="entry name" value="A4_beta-galactosidase_middle_domain"/>
    <property type="match status" value="1"/>
</dbReference>
<reference evidence="1 2" key="1">
    <citation type="journal article" date="2012" name="Science">
        <title>The Paleozoic origin of enzymatic lignin decomposition reconstructed from 31 fungal genomes.</title>
        <authorList>
            <person name="Floudas D."/>
            <person name="Binder M."/>
            <person name="Riley R."/>
            <person name="Barry K."/>
            <person name="Blanchette R.A."/>
            <person name="Henrissat B."/>
            <person name="Martinez A.T."/>
            <person name="Otillar R."/>
            <person name="Spatafora J.W."/>
            <person name="Yadav J.S."/>
            <person name="Aerts A."/>
            <person name="Benoit I."/>
            <person name="Boyd A."/>
            <person name="Carlson A."/>
            <person name="Copeland A."/>
            <person name="Coutinho P.M."/>
            <person name="de Vries R.P."/>
            <person name="Ferreira P."/>
            <person name="Findley K."/>
            <person name="Foster B."/>
            <person name="Gaskell J."/>
            <person name="Glotzer D."/>
            <person name="Gorecki P."/>
            <person name="Heitman J."/>
            <person name="Hesse C."/>
            <person name="Hori C."/>
            <person name="Igarashi K."/>
            <person name="Jurgens J.A."/>
            <person name="Kallen N."/>
            <person name="Kersten P."/>
            <person name="Kohler A."/>
            <person name="Kuees U."/>
            <person name="Kumar T.K.A."/>
            <person name="Kuo A."/>
            <person name="LaButti K."/>
            <person name="Larrondo L.F."/>
            <person name="Lindquist E."/>
            <person name="Ling A."/>
            <person name="Lombard V."/>
            <person name="Lucas S."/>
            <person name="Lundell T."/>
            <person name="Martin R."/>
            <person name="McLaughlin D.J."/>
            <person name="Morgenstern I."/>
            <person name="Morin E."/>
            <person name="Murat C."/>
            <person name="Nagy L.G."/>
            <person name="Nolan M."/>
            <person name="Ohm R.A."/>
            <person name="Patyshakuliyeva A."/>
            <person name="Rokas A."/>
            <person name="Ruiz-Duenas F.J."/>
            <person name="Sabat G."/>
            <person name="Salamov A."/>
            <person name="Samejima M."/>
            <person name="Schmutz J."/>
            <person name="Slot J.C."/>
            <person name="St John F."/>
            <person name="Stenlid J."/>
            <person name="Sun H."/>
            <person name="Sun S."/>
            <person name="Syed K."/>
            <person name="Tsang A."/>
            <person name="Wiebenga A."/>
            <person name="Young D."/>
            <person name="Pisabarro A."/>
            <person name="Eastwood D.C."/>
            <person name="Martin F."/>
            <person name="Cullen D."/>
            <person name="Grigoriev I.V."/>
            <person name="Hibbett D.S."/>
        </authorList>
    </citation>
    <scope>NUCLEOTIDE SEQUENCE [LARGE SCALE GENOMIC DNA]</scope>
    <source>
        <strain evidence="1 2">DJM-731 SS1</strain>
    </source>
</reference>
<dbReference type="PANTHER" id="PTHR36848:SF2">
    <property type="entry name" value="SECRETED PROTEIN"/>
    <property type="match status" value="1"/>
</dbReference>
<dbReference type="AlphaFoldDB" id="M5FQJ5"/>
<dbReference type="EMBL" id="JH795875">
    <property type="protein sequence ID" value="EJT97768.1"/>
    <property type="molecule type" value="Genomic_DNA"/>
</dbReference>
<gene>
    <name evidence="1" type="ORF">DACRYDRAFT_111286</name>
</gene>
<dbReference type="Proteomes" id="UP000030653">
    <property type="component" value="Unassembled WGS sequence"/>
</dbReference>